<evidence type="ECO:0000313" key="2">
    <source>
        <dbReference type="Proteomes" id="UP000001055"/>
    </source>
</evidence>
<organism evidence="1 2">
    <name type="scientific">Phaeosphaeria nodorum (strain SN15 / ATCC MYA-4574 / FGSC 10173)</name>
    <name type="common">Glume blotch fungus</name>
    <name type="synonym">Parastagonospora nodorum</name>
    <dbReference type="NCBI Taxonomy" id="321614"/>
    <lineage>
        <taxon>Eukaryota</taxon>
        <taxon>Fungi</taxon>
        <taxon>Dikarya</taxon>
        <taxon>Ascomycota</taxon>
        <taxon>Pezizomycotina</taxon>
        <taxon>Dothideomycetes</taxon>
        <taxon>Pleosporomycetidae</taxon>
        <taxon>Pleosporales</taxon>
        <taxon>Pleosporineae</taxon>
        <taxon>Phaeosphaeriaceae</taxon>
        <taxon>Parastagonospora</taxon>
    </lineage>
</organism>
<accession>Q0UWN0</accession>
<reference evidence="2" key="1">
    <citation type="journal article" date="2007" name="Plant Cell">
        <title>Dothideomycete-plant interactions illuminated by genome sequencing and EST analysis of the wheat pathogen Stagonospora nodorum.</title>
        <authorList>
            <person name="Hane J.K."/>
            <person name="Lowe R.G."/>
            <person name="Solomon P.S."/>
            <person name="Tan K.C."/>
            <person name="Schoch C.L."/>
            <person name="Spatafora J.W."/>
            <person name="Crous P.W."/>
            <person name="Kodira C."/>
            <person name="Birren B.W."/>
            <person name="Galagan J.E."/>
            <person name="Torriani S.F."/>
            <person name="McDonald B.A."/>
            <person name="Oliver R.P."/>
        </authorList>
    </citation>
    <scope>NUCLEOTIDE SEQUENCE [LARGE SCALE GENOMIC DNA]</scope>
    <source>
        <strain evidence="2">SN15 / ATCC MYA-4574 / FGSC 10173</strain>
    </source>
</reference>
<evidence type="ECO:0000313" key="1">
    <source>
        <dbReference type="EMBL" id="EAT89039.1"/>
    </source>
</evidence>
<proteinExistence type="predicted"/>
<dbReference type="RefSeq" id="XP_001794380.1">
    <property type="nucleotide sequence ID" value="XM_001794328.1"/>
</dbReference>
<dbReference type="GeneID" id="5971243"/>
<gene>
    <name evidence="1" type="ORF">SNOG_03834</name>
</gene>
<name>Q0UWN0_PHANO</name>
<dbReference type="HOGENOM" id="CLU_3242365_0_0_1"/>
<dbReference type="Proteomes" id="UP000001055">
    <property type="component" value="Unassembled WGS sequence"/>
</dbReference>
<dbReference type="EMBL" id="CH445329">
    <property type="protein sequence ID" value="EAT89039.1"/>
    <property type="molecule type" value="Genomic_DNA"/>
</dbReference>
<protein>
    <submittedName>
        <fullName evidence="1">Uncharacterized protein</fullName>
    </submittedName>
</protein>
<dbReference type="InParanoid" id="Q0UWN0"/>
<dbReference type="AlphaFoldDB" id="Q0UWN0"/>
<sequence length="43" mass="4962">MAVGNNYFCLFVSQLLHHETHVSAAKPQSVPVRLIRRMEQPQK</sequence>
<dbReference type="KEGG" id="pno:SNOG_03834"/>